<sequence length="488" mass="55044">MNSKLSLNYFYNLMYQFLAIALPIVTVPYVSRTLGASALGRYYYIAAVVSYFNIVAILGTTNYGQREIAKRQGNKEARSKLFWDIFYFRSICTSVTLIVYVLFIFIFPSRYHVLLIINFLSFASWIFDVSWYFQGMENFKVTAIRNGLVKILATILIFILIRKPSDVALYTFIYVIAGLIGNLTMIPYLKDELVFKKFQLTDIFSHVKGILGLFLPVVAIQLYTVLNRVMLGALSSSTQVSYFSQIMTIINLSLSIMSAFAGVLNPHIANIYSKGLRQEIKKLFKLAINFVYLLGLPMMLGCLVCGSIFVPVFFGDQYKPSIPILYILSSLFIILGFGQVLGGFLISTDRQGGYTVAVSLAAVANLILNFVFLIIFHKGAVGVSISTIVSETIATGVQMYYLRNILDMTNFITGFFRYGLISLISILPIGLLILLTGLSSLIKLILIIIFAVFAYFLILILLKDRVFNYILGPIVKKFYKGYKYKENE</sequence>
<comment type="caution">
    <text evidence="7">The sequence shown here is derived from an EMBL/GenBank/DDBJ whole genome shotgun (WGS) entry which is preliminary data.</text>
</comment>
<feature type="transmembrane region" description="Helical" evidence="6">
    <location>
        <begin position="85"/>
        <end position="107"/>
    </location>
</feature>
<dbReference type="RefSeq" id="WP_139571207.1">
    <property type="nucleotide sequence ID" value="NZ_JARBFC010000028.1"/>
</dbReference>
<evidence type="ECO:0000256" key="2">
    <source>
        <dbReference type="ARBA" id="ARBA00022475"/>
    </source>
</evidence>
<feature type="transmembrane region" description="Helical" evidence="6">
    <location>
        <begin position="113"/>
        <end position="131"/>
    </location>
</feature>
<feature type="transmembrane region" description="Helical" evidence="6">
    <location>
        <begin position="381"/>
        <end position="402"/>
    </location>
</feature>
<evidence type="ECO:0000256" key="4">
    <source>
        <dbReference type="ARBA" id="ARBA00022989"/>
    </source>
</evidence>
<protein>
    <submittedName>
        <fullName evidence="7">Flippase</fullName>
    </submittedName>
</protein>
<feature type="transmembrane region" description="Helical" evidence="6">
    <location>
        <begin position="210"/>
        <end position="230"/>
    </location>
</feature>
<dbReference type="PANTHER" id="PTHR30250">
    <property type="entry name" value="PST FAMILY PREDICTED COLANIC ACID TRANSPORTER"/>
    <property type="match status" value="1"/>
</dbReference>
<dbReference type="AlphaFoldDB" id="A0A5C4THJ5"/>
<proteinExistence type="predicted"/>
<organism evidence="7 8">
    <name type="scientific">Fructilactobacillus sanfranciscensis</name>
    <name type="common">Lactobacillus sanfranciscensis</name>
    <dbReference type="NCBI Taxonomy" id="1625"/>
    <lineage>
        <taxon>Bacteria</taxon>
        <taxon>Bacillati</taxon>
        <taxon>Bacillota</taxon>
        <taxon>Bacilli</taxon>
        <taxon>Lactobacillales</taxon>
        <taxon>Lactobacillaceae</taxon>
        <taxon>Fructilactobacillus</taxon>
    </lineage>
</organism>
<dbReference type="InterPro" id="IPR050833">
    <property type="entry name" value="Poly_Biosynth_Transport"/>
</dbReference>
<feature type="transmembrane region" description="Helical" evidence="6">
    <location>
        <begin position="242"/>
        <end position="265"/>
    </location>
</feature>
<evidence type="ECO:0000313" key="8">
    <source>
        <dbReference type="Proteomes" id="UP000313312"/>
    </source>
</evidence>
<feature type="transmembrane region" description="Helical" evidence="6">
    <location>
        <begin position="167"/>
        <end position="189"/>
    </location>
</feature>
<name>A0A5C4THJ5_FRUSA</name>
<dbReference type="CDD" id="cd13128">
    <property type="entry name" value="MATE_Wzx_like"/>
    <property type="match status" value="1"/>
</dbReference>
<accession>A0A5C4THJ5</accession>
<evidence type="ECO:0000256" key="5">
    <source>
        <dbReference type="ARBA" id="ARBA00023136"/>
    </source>
</evidence>
<keyword evidence="3 6" id="KW-0812">Transmembrane</keyword>
<keyword evidence="2" id="KW-1003">Cell membrane</keyword>
<evidence type="ECO:0000256" key="6">
    <source>
        <dbReference type="SAM" id="Phobius"/>
    </source>
</evidence>
<dbReference type="EMBL" id="QFCR01000027">
    <property type="protein sequence ID" value="TNK89906.1"/>
    <property type="molecule type" value="Genomic_DNA"/>
</dbReference>
<feature type="transmembrane region" description="Helical" evidence="6">
    <location>
        <begin position="353"/>
        <end position="375"/>
    </location>
</feature>
<feature type="transmembrane region" description="Helical" evidence="6">
    <location>
        <begin position="12"/>
        <end position="30"/>
    </location>
</feature>
<dbReference type="Proteomes" id="UP000313312">
    <property type="component" value="Unassembled WGS sequence"/>
</dbReference>
<feature type="transmembrane region" description="Helical" evidence="6">
    <location>
        <begin position="324"/>
        <end position="346"/>
    </location>
</feature>
<feature type="transmembrane region" description="Helical" evidence="6">
    <location>
        <begin position="441"/>
        <end position="462"/>
    </location>
</feature>
<feature type="transmembrane region" description="Helical" evidence="6">
    <location>
        <begin position="42"/>
        <end position="64"/>
    </location>
</feature>
<dbReference type="Pfam" id="PF01943">
    <property type="entry name" value="Polysacc_synt"/>
    <property type="match status" value="1"/>
</dbReference>
<reference evidence="7 8" key="1">
    <citation type="submission" date="2018-05" db="EMBL/GenBank/DDBJ databases">
        <title>Lactobacillus sanfranciscensis Ah4 draft denome sequence.</title>
        <authorList>
            <person name="Zhang G."/>
        </authorList>
    </citation>
    <scope>NUCLEOTIDE SEQUENCE [LARGE SCALE GENOMIC DNA]</scope>
    <source>
        <strain evidence="7 8">Ah4</strain>
    </source>
</reference>
<evidence type="ECO:0000256" key="1">
    <source>
        <dbReference type="ARBA" id="ARBA00004651"/>
    </source>
</evidence>
<feature type="transmembrane region" description="Helical" evidence="6">
    <location>
        <begin position="143"/>
        <end position="161"/>
    </location>
</feature>
<feature type="transmembrane region" description="Helical" evidence="6">
    <location>
        <begin position="286"/>
        <end position="312"/>
    </location>
</feature>
<feature type="transmembrane region" description="Helical" evidence="6">
    <location>
        <begin position="414"/>
        <end position="435"/>
    </location>
</feature>
<keyword evidence="5 6" id="KW-0472">Membrane</keyword>
<evidence type="ECO:0000313" key="7">
    <source>
        <dbReference type="EMBL" id="TNK89906.1"/>
    </source>
</evidence>
<dbReference type="PANTHER" id="PTHR30250:SF11">
    <property type="entry name" value="O-ANTIGEN TRANSPORTER-RELATED"/>
    <property type="match status" value="1"/>
</dbReference>
<gene>
    <name evidence="7" type="ORF">DID87_06280</name>
</gene>
<comment type="subcellular location">
    <subcellularLocation>
        <location evidence="1">Cell membrane</location>
        <topology evidence="1">Multi-pass membrane protein</topology>
    </subcellularLocation>
</comment>
<evidence type="ECO:0000256" key="3">
    <source>
        <dbReference type="ARBA" id="ARBA00022692"/>
    </source>
</evidence>
<dbReference type="InterPro" id="IPR002797">
    <property type="entry name" value="Polysacc_synth"/>
</dbReference>
<keyword evidence="4 6" id="KW-1133">Transmembrane helix</keyword>
<dbReference type="GO" id="GO:0005886">
    <property type="term" value="C:plasma membrane"/>
    <property type="evidence" value="ECO:0007669"/>
    <property type="project" value="UniProtKB-SubCell"/>
</dbReference>